<evidence type="ECO:0008006" key="13">
    <source>
        <dbReference type="Google" id="ProtNLM"/>
    </source>
</evidence>
<evidence type="ECO:0000256" key="6">
    <source>
        <dbReference type="ARBA" id="ARBA00023136"/>
    </source>
</evidence>
<dbReference type="RefSeq" id="XP_021717841.1">
    <property type="nucleotide sequence ID" value="XM_021862149.1"/>
</dbReference>
<accession>A0A803NC94</accession>
<evidence type="ECO:0000256" key="1">
    <source>
        <dbReference type="ARBA" id="ARBA00004167"/>
    </source>
</evidence>
<feature type="transmembrane region" description="Helical" evidence="8">
    <location>
        <begin position="52"/>
        <end position="73"/>
    </location>
</feature>
<dbReference type="AlphaFoldDB" id="A0A803NC94"/>
<gene>
    <name evidence="11" type="primary">LOC110685599</name>
</gene>
<comment type="subcellular location">
    <subcellularLocation>
        <location evidence="1">Membrane</location>
        <topology evidence="1">Single-pass membrane protein</topology>
    </subcellularLocation>
</comment>
<protein>
    <recommendedName>
        <fullName evidence="13">Trichome birefringence-like N-terminal domain-containing protein</fullName>
    </recommendedName>
</protein>
<dbReference type="Gramene" id="AUR62043708-RA">
    <property type="protein sequence ID" value="AUR62043708-RA:cds"/>
    <property type="gene ID" value="AUR62043708"/>
</dbReference>
<evidence type="ECO:0000256" key="5">
    <source>
        <dbReference type="ARBA" id="ARBA00022989"/>
    </source>
</evidence>
<keyword evidence="12" id="KW-1185">Reference proteome</keyword>
<dbReference type="Proteomes" id="UP000596660">
    <property type="component" value="Unplaced"/>
</dbReference>
<comment type="similarity">
    <text evidence="2">Belongs to the PC-esterase family. TBL subfamily.</text>
</comment>
<keyword evidence="3 8" id="KW-0812">Transmembrane</keyword>
<evidence type="ECO:0000313" key="11">
    <source>
        <dbReference type="EnsemblPlants" id="AUR62043708-RA:cds"/>
    </source>
</evidence>
<keyword evidence="6 8" id="KW-0472">Membrane</keyword>
<dbReference type="PANTHER" id="PTHR32285:SF63">
    <property type="entry name" value="OS01G0880400 PROTEIN"/>
    <property type="match status" value="1"/>
</dbReference>
<name>A0A803NC94_CHEQI</name>
<evidence type="ECO:0000259" key="10">
    <source>
        <dbReference type="Pfam" id="PF14416"/>
    </source>
</evidence>
<dbReference type="GO" id="GO:0016020">
    <property type="term" value="C:membrane"/>
    <property type="evidence" value="ECO:0007669"/>
    <property type="project" value="UniProtKB-SubCell"/>
</dbReference>
<dbReference type="OMA" id="WSETNGK"/>
<dbReference type="Pfam" id="PF13839">
    <property type="entry name" value="PC-Esterase"/>
    <property type="match status" value="1"/>
</dbReference>
<organism evidence="11 12">
    <name type="scientific">Chenopodium quinoa</name>
    <name type="common">Quinoa</name>
    <dbReference type="NCBI Taxonomy" id="63459"/>
    <lineage>
        <taxon>Eukaryota</taxon>
        <taxon>Viridiplantae</taxon>
        <taxon>Streptophyta</taxon>
        <taxon>Embryophyta</taxon>
        <taxon>Tracheophyta</taxon>
        <taxon>Spermatophyta</taxon>
        <taxon>Magnoliopsida</taxon>
        <taxon>eudicotyledons</taxon>
        <taxon>Gunneridae</taxon>
        <taxon>Pentapetalae</taxon>
        <taxon>Caryophyllales</taxon>
        <taxon>Chenopodiaceae</taxon>
        <taxon>Chenopodioideae</taxon>
        <taxon>Atripliceae</taxon>
        <taxon>Chenopodium</taxon>
    </lineage>
</organism>
<feature type="domain" description="Trichome birefringence-like C-terminal" evidence="9">
    <location>
        <begin position="145"/>
        <end position="416"/>
    </location>
</feature>
<evidence type="ECO:0000259" key="9">
    <source>
        <dbReference type="Pfam" id="PF13839"/>
    </source>
</evidence>
<dbReference type="GO" id="GO:0005794">
    <property type="term" value="C:Golgi apparatus"/>
    <property type="evidence" value="ECO:0007669"/>
    <property type="project" value="TreeGrafter"/>
</dbReference>
<evidence type="ECO:0000256" key="8">
    <source>
        <dbReference type="SAM" id="Phobius"/>
    </source>
</evidence>
<dbReference type="InterPro" id="IPR026057">
    <property type="entry name" value="TBL_C"/>
</dbReference>
<dbReference type="InterPro" id="IPR025846">
    <property type="entry name" value="TBL_N"/>
</dbReference>
<reference evidence="11" key="1">
    <citation type="journal article" date="2017" name="Nature">
        <title>The genome of Chenopodium quinoa.</title>
        <authorList>
            <person name="Jarvis D.E."/>
            <person name="Ho Y.S."/>
            <person name="Lightfoot D.J."/>
            <person name="Schmoeckel S.M."/>
            <person name="Li B."/>
            <person name="Borm T.J.A."/>
            <person name="Ohyanagi H."/>
            <person name="Mineta K."/>
            <person name="Michell C.T."/>
            <person name="Saber N."/>
            <person name="Kharbatia N.M."/>
            <person name="Rupper R.R."/>
            <person name="Sharp A.R."/>
            <person name="Dally N."/>
            <person name="Boughton B.A."/>
            <person name="Woo Y.H."/>
            <person name="Gao G."/>
            <person name="Schijlen E.G.W.M."/>
            <person name="Guo X."/>
            <person name="Momin A.A."/>
            <person name="Negrao S."/>
            <person name="Al-Babili S."/>
            <person name="Gehring C."/>
            <person name="Roessner U."/>
            <person name="Jung C."/>
            <person name="Murphy K."/>
            <person name="Arold S.T."/>
            <person name="Gojobori T."/>
            <person name="van der Linden C.G."/>
            <person name="van Loo E.N."/>
            <person name="Jellen E.N."/>
            <person name="Maughan P.J."/>
            <person name="Tester M."/>
        </authorList>
    </citation>
    <scope>NUCLEOTIDE SEQUENCE [LARGE SCALE GENOMIC DNA]</scope>
    <source>
        <strain evidence="11">cv. PI 614886</strain>
    </source>
</reference>
<proteinExistence type="inferred from homology"/>
<sequence length="425" mass="48758">MNIFSSGSSFSRSTSTNRKNATAIGSPKVFLHKDKSDNSYGLRRDSLISRNLCFLFITGPLITFYLCLSFGYFNIFPNFGLVFPKYGASSSKCDVFDGSWVSDYNYPLYNSSECPFVEQGFNCLGNGRKDKNYLRWRWKPKDCDIPAFNASNILERLRGKRVVFVGDSMSRTQWESFICLLMTGVEDKNSVYEVKGRNITKTTRHLAVRFRSFNLSVEFYRSVFLVQPGIATKHSPKRVKSTLKLDKMDDISKEWVNSDAIIFNSGHWWIPSKLFEMSCYFQLGGSLKLGMSIPSAFKKAMATWASWVEASVDSKRTRVYFRTFEPSHWSIQSSAHCTVMQFPESDYDFKHQSPFSDVVIDIVKKMRFPVKMLRITSMSASRGDAHVGNWSDRKSFADCSHWCLPGVPDFWNEILLSDLFSDKID</sequence>
<dbReference type="GeneID" id="110685599"/>
<keyword evidence="4" id="KW-0735">Signal-anchor</keyword>
<evidence type="ECO:0000256" key="2">
    <source>
        <dbReference type="ARBA" id="ARBA00007727"/>
    </source>
</evidence>
<feature type="domain" description="Trichome birefringence-like N-terminal" evidence="10">
    <location>
        <begin position="92"/>
        <end position="144"/>
    </location>
</feature>
<evidence type="ECO:0000256" key="7">
    <source>
        <dbReference type="SAM" id="MobiDB-lite"/>
    </source>
</evidence>
<evidence type="ECO:0000256" key="3">
    <source>
        <dbReference type="ARBA" id="ARBA00022692"/>
    </source>
</evidence>
<dbReference type="GO" id="GO:0016413">
    <property type="term" value="F:O-acetyltransferase activity"/>
    <property type="evidence" value="ECO:0007669"/>
    <property type="project" value="InterPro"/>
</dbReference>
<dbReference type="PANTHER" id="PTHR32285">
    <property type="entry name" value="PROTEIN TRICHOME BIREFRINGENCE-LIKE 9-RELATED"/>
    <property type="match status" value="1"/>
</dbReference>
<reference evidence="11" key="2">
    <citation type="submission" date="2021-03" db="UniProtKB">
        <authorList>
            <consortium name="EnsemblPlants"/>
        </authorList>
    </citation>
    <scope>IDENTIFICATION</scope>
</reference>
<feature type="compositionally biased region" description="Low complexity" evidence="7">
    <location>
        <begin position="1"/>
        <end position="16"/>
    </location>
</feature>
<feature type="region of interest" description="Disordered" evidence="7">
    <location>
        <begin position="1"/>
        <end position="20"/>
    </location>
</feature>
<evidence type="ECO:0000313" key="12">
    <source>
        <dbReference type="Proteomes" id="UP000596660"/>
    </source>
</evidence>
<keyword evidence="5 8" id="KW-1133">Transmembrane helix</keyword>
<dbReference type="Pfam" id="PF14416">
    <property type="entry name" value="PMR5N"/>
    <property type="match status" value="1"/>
</dbReference>
<evidence type="ECO:0000256" key="4">
    <source>
        <dbReference type="ARBA" id="ARBA00022968"/>
    </source>
</evidence>
<dbReference type="EnsemblPlants" id="AUR62043708-RA">
    <property type="protein sequence ID" value="AUR62043708-RA:cds"/>
    <property type="gene ID" value="AUR62043708"/>
</dbReference>
<dbReference type="InterPro" id="IPR029962">
    <property type="entry name" value="TBL"/>
</dbReference>